<reference evidence="1" key="2">
    <citation type="journal article" date="2015" name="Fish Shellfish Immunol.">
        <title>Early steps in the European eel (Anguilla anguilla)-Vibrio vulnificus interaction in the gills: Role of the RtxA13 toxin.</title>
        <authorList>
            <person name="Callol A."/>
            <person name="Pajuelo D."/>
            <person name="Ebbesson L."/>
            <person name="Teles M."/>
            <person name="MacKenzie S."/>
            <person name="Amaro C."/>
        </authorList>
    </citation>
    <scope>NUCLEOTIDE SEQUENCE</scope>
</reference>
<dbReference type="EMBL" id="GBXM01091034">
    <property type="protein sequence ID" value="JAH17543.1"/>
    <property type="molecule type" value="Transcribed_RNA"/>
</dbReference>
<sequence length="52" mass="5834">MAVLAANCKVQNKNEENSKKNIKCCNLLVTRIISCSLLNDLDHHTSTGVERY</sequence>
<evidence type="ECO:0000313" key="1">
    <source>
        <dbReference type="EMBL" id="JAH17543.1"/>
    </source>
</evidence>
<proteinExistence type="predicted"/>
<accession>A0A0E9QN88</accession>
<dbReference type="AlphaFoldDB" id="A0A0E9QN88"/>
<organism evidence="1">
    <name type="scientific">Anguilla anguilla</name>
    <name type="common">European freshwater eel</name>
    <name type="synonym">Muraena anguilla</name>
    <dbReference type="NCBI Taxonomy" id="7936"/>
    <lineage>
        <taxon>Eukaryota</taxon>
        <taxon>Metazoa</taxon>
        <taxon>Chordata</taxon>
        <taxon>Craniata</taxon>
        <taxon>Vertebrata</taxon>
        <taxon>Euteleostomi</taxon>
        <taxon>Actinopterygii</taxon>
        <taxon>Neopterygii</taxon>
        <taxon>Teleostei</taxon>
        <taxon>Anguilliformes</taxon>
        <taxon>Anguillidae</taxon>
        <taxon>Anguilla</taxon>
    </lineage>
</organism>
<name>A0A0E9QN88_ANGAN</name>
<protein>
    <submittedName>
        <fullName evidence="1">Uncharacterized protein</fullName>
    </submittedName>
</protein>
<reference evidence="1" key="1">
    <citation type="submission" date="2014-11" db="EMBL/GenBank/DDBJ databases">
        <authorList>
            <person name="Amaro Gonzalez C."/>
        </authorList>
    </citation>
    <scope>NUCLEOTIDE SEQUENCE</scope>
</reference>